<protein>
    <submittedName>
        <fullName evidence="3">Uncharacterized protein At5g01610-like</fullName>
    </submittedName>
</protein>
<keyword evidence="2" id="KW-1185">Reference proteome</keyword>
<evidence type="ECO:0000313" key="2">
    <source>
        <dbReference type="Proteomes" id="UP000694853"/>
    </source>
</evidence>
<sequence length="165" mass="18290">MQQTKGMRSSIIFLCIVVCVNVTAARTLSRQEPLSVYDVLEMYDFPAGLLPQGATGYELDEKNGHFTVHFDKQCIFSVQSYDLKYKTTIKGVISKGKLSKLKGISVKIELLWLNIVEVTREDDELQFSVGVASAAFSVDSFSESPQCGCGFDCYNSNKIGYLSSL</sequence>
<name>A0A8B8LAA6_ABRPR</name>
<dbReference type="Proteomes" id="UP000694853">
    <property type="component" value="Unplaced"/>
</dbReference>
<dbReference type="InterPro" id="IPR036758">
    <property type="entry name" value="At5g01610-like"/>
</dbReference>
<feature type="signal peptide" evidence="1">
    <location>
        <begin position="1"/>
        <end position="25"/>
    </location>
</feature>
<dbReference type="PANTHER" id="PTHR31676">
    <property type="entry name" value="T31J12.3 PROTEIN-RELATED"/>
    <property type="match status" value="1"/>
</dbReference>
<dbReference type="GeneID" id="113863766"/>
<keyword evidence="1" id="KW-0732">Signal</keyword>
<dbReference type="KEGG" id="aprc:113863766"/>
<feature type="chain" id="PRO_5034117702" evidence="1">
    <location>
        <begin position="26"/>
        <end position="165"/>
    </location>
</feature>
<organism evidence="2 3">
    <name type="scientific">Abrus precatorius</name>
    <name type="common">Indian licorice</name>
    <name type="synonym">Glycine abrus</name>
    <dbReference type="NCBI Taxonomy" id="3816"/>
    <lineage>
        <taxon>Eukaryota</taxon>
        <taxon>Viridiplantae</taxon>
        <taxon>Streptophyta</taxon>
        <taxon>Embryophyta</taxon>
        <taxon>Tracheophyta</taxon>
        <taxon>Spermatophyta</taxon>
        <taxon>Magnoliopsida</taxon>
        <taxon>eudicotyledons</taxon>
        <taxon>Gunneridae</taxon>
        <taxon>Pentapetalae</taxon>
        <taxon>rosids</taxon>
        <taxon>fabids</taxon>
        <taxon>Fabales</taxon>
        <taxon>Fabaceae</taxon>
        <taxon>Papilionoideae</taxon>
        <taxon>50 kb inversion clade</taxon>
        <taxon>NPAAA clade</taxon>
        <taxon>indigoferoid/millettioid clade</taxon>
        <taxon>Abreae</taxon>
        <taxon>Abrus</taxon>
    </lineage>
</organism>
<dbReference type="RefSeq" id="XP_027353266.1">
    <property type="nucleotide sequence ID" value="XM_027497465.1"/>
</dbReference>
<evidence type="ECO:0000313" key="3">
    <source>
        <dbReference type="RefSeq" id="XP_027353266.1"/>
    </source>
</evidence>
<reference evidence="3" key="2">
    <citation type="submission" date="2025-08" db="UniProtKB">
        <authorList>
            <consortium name="RefSeq"/>
        </authorList>
    </citation>
    <scope>IDENTIFICATION</scope>
    <source>
        <tissue evidence="3">Young leaves</tissue>
    </source>
</reference>
<dbReference type="Gene3D" id="2.30.240.10">
    <property type="entry name" value="At5g01610-like"/>
    <property type="match status" value="1"/>
</dbReference>
<gene>
    <name evidence="3" type="primary">LOC113863766</name>
</gene>
<reference evidence="2" key="1">
    <citation type="journal article" date="2019" name="Toxins">
        <title>Detection of Abrin-Like and Prepropulchellin-Like Toxin Genes and Transcripts Using Whole Genome Sequencing and Full-Length Transcript Sequencing of Abrus precatorius.</title>
        <authorList>
            <person name="Hovde B.T."/>
            <person name="Daligault H.E."/>
            <person name="Hanschen E.R."/>
            <person name="Kunde Y.A."/>
            <person name="Johnson M.B."/>
            <person name="Starkenburg S.R."/>
            <person name="Johnson S.L."/>
        </authorList>
    </citation>
    <scope>NUCLEOTIDE SEQUENCE [LARGE SCALE GENOMIC DNA]</scope>
</reference>
<dbReference type="Pfam" id="PF04398">
    <property type="entry name" value="DUF538"/>
    <property type="match status" value="1"/>
</dbReference>
<accession>A0A8B8LAA6</accession>
<dbReference type="AlphaFoldDB" id="A0A8B8LAA6"/>
<proteinExistence type="predicted"/>
<dbReference type="PANTHER" id="PTHR31676:SF196">
    <property type="entry name" value="DUF538 FAMILY PROTEIN"/>
    <property type="match status" value="1"/>
</dbReference>
<dbReference type="OrthoDB" id="1657436at2759"/>
<evidence type="ECO:0000256" key="1">
    <source>
        <dbReference type="SAM" id="SignalP"/>
    </source>
</evidence>
<dbReference type="SUPFAM" id="SSF141562">
    <property type="entry name" value="At5g01610-like"/>
    <property type="match status" value="1"/>
</dbReference>
<dbReference type="InterPro" id="IPR007493">
    <property type="entry name" value="DUF538"/>
</dbReference>